<dbReference type="GO" id="GO:0005829">
    <property type="term" value="C:cytosol"/>
    <property type="evidence" value="ECO:0007669"/>
    <property type="project" value="TreeGrafter"/>
</dbReference>
<sequence length="753" mass="85465">MSKTGTKPPRGNDPQAQREAQNYDNPVPSREFILEAFENVEGLLSHAQVCDYFAINAEEQVEGIRRRLIAMVRDGQLFCNRKQGYGPVDRFDLVKGRVDSHQDGFGFLHPDDGGDKMFMSFREMRTLMNGDRIIARVAGLDKRGRREGALVEVLERGVKQVVGRFYEEHQVYFVVPDSKNLHQDLMIPVDKIKDAQHGQIVVAAILEYPTSRSQAIGEILEVLGDHMDPGMEIDIAIRSYQLPDGWPSEAEQQAQSYHTSVQADEITGRVDLRGSPLVTIDGEDARDFDDAVYCKEINTGWKLYVAIADVSHYVASDSALDSEAIKRGNSVYFPERVIPMLPETLSNGLCSLNPQVDRLAMVCEIDFNLDGHVTAYKFYEAVIHSHARLTYNKVAAMLYDDDQTLCKEYEHVLPHLEVLDDLYLALRDARADRGAIDFESTETRIVFGKSKKIERIVPTVRNDAHKIIEECMIIANVCAAKFLVKYKIPSLYRVHKTPEEDRIQEVKKFLGPFGLSLRGGNKPEARDFAALIKEVEGRPDAHLLQTVLLRSMQQAVYSPEKFGHFGLAHSAYTHFTSPIRRYPDLLVHRAIKHLLTQGSASDYRYSKQNIIEMGEHCSMTERRADEATRDVTAWLKCEYMLDRIGDSFNGIISSVTSFGLFVELNDIYVEGLVHITSLGNDFYHFDPVGYRLQGERTAKSYRLGDPIEVELVQVNLDERKIDFELTGSSKVEIDDTKTRSNSKRKKGSRKKRR</sequence>
<evidence type="ECO:0000256" key="5">
    <source>
        <dbReference type="ARBA" id="ARBA00022722"/>
    </source>
</evidence>
<dbReference type="HAMAP" id="MF_01895">
    <property type="entry name" value="RNase_R"/>
    <property type="match status" value="1"/>
</dbReference>
<gene>
    <name evidence="11" type="ORF">MNBD_GAMMA12-3340</name>
</gene>
<evidence type="ECO:0000256" key="9">
    <source>
        <dbReference type="SAM" id="MobiDB-lite"/>
    </source>
</evidence>
<protein>
    <recommendedName>
        <fullName evidence="3">exoribonuclease II</fullName>
        <ecNumber evidence="3">3.1.13.1</ecNumber>
    </recommendedName>
</protein>
<keyword evidence="5" id="KW-0540">Nuclease</keyword>
<dbReference type="Pfam" id="PF00575">
    <property type="entry name" value="S1"/>
    <property type="match status" value="1"/>
</dbReference>
<dbReference type="AlphaFoldDB" id="A0A3B0YWS8"/>
<organism evidence="11">
    <name type="scientific">hydrothermal vent metagenome</name>
    <dbReference type="NCBI Taxonomy" id="652676"/>
    <lineage>
        <taxon>unclassified sequences</taxon>
        <taxon>metagenomes</taxon>
        <taxon>ecological metagenomes</taxon>
    </lineage>
</organism>
<dbReference type="GO" id="GO:0003723">
    <property type="term" value="F:RNA binding"/>
    <property type="evidence" value="ECO:0007669"/>
    <property type="project" value="UniProtKB-KW"/>
</dbReference>
<evidence type="ECO:0000256" key="2">
    <source>
        <dbReference type="ARBA" id="ARBA00004496"/>
    </source>
</evidence>
<dbReference type="PROSITE" id="PS01175">
    <property type="entry name" value="RIBONUCLEASE_II"/>
    <property type="match status" value="1"/>
</dbReference>
<dbReference type="SMART" id="SM00357">
    <property type="entry name" value="CSP"/>
    <property type="match status" value="1"/>
</dbReference>
<comment type="subcellular location">
    <subcellularLocation>
        <location evidence="2">Cytoplasm</location>
    </subcellularLocation>
</comment>
<evidence type="ECO:0000256" key="1">
    <source>
        <dbReference type="ARBA" id="ARBA00001849"/>
    </source>
</evidence>
<accession>A0A3B0YWS8</accession>
<feature type="region of interest" description="Disordered" evidence="9">
    <location>
        <begin position="734"/>
        <end position="753"/>
    </location>
</feature>
<dbReference type="InterPro" id="IPR004476">
    <property type="entry name" value="RNase_II/RNase_R"/>
</dbReference>
<dbReference type="PANTHER" id="PTHR23355:SF9">
    <property type="entry name" value="DIS3-LIKE EXONUCLEASE 2"/>
    <property type="match status" value="1"/>
</dbReference>
<dbReference type="NCBIfam" id="TIGR02063">
    <property type="entry name" value="RNase_R"/>
    <property type="match status" value="1"/>
</dbReference>
<dbReference type="PANTHER" id="PTHR23355">
    <property type="entry name" value="RIBONUCLEASE"/>
    <property type="match status" value="1"/>
</dbReference>
<dbReference type="EC" id="3.1.13.1" evidence="3"/>
<feature type="domain" description="S1 motif" evidence="10">
    <location>
        <begin position="645"/>
        <end position="726"/>
    </location>
</feature>
<dbReference type="SMART" id="SM00316">
    <property type="entry name" value="S1"/>
    <property type="match status" value="1"/>
</dbReference>
<dbReference type="Pfam" id="PF08206">
    <property type="entry name" value="OB_RNB"/>
    <property type="match status" value="1"/>
</dbReference>
<dbReference type="InterPro" id="IPR013223">
    <property type="entry name" value="RNase_B_OB_dom"/>
</dbReference>
<keyword evidence="6" id="KW-0378">Hydrolase</keyword>
<reference evidence="11" key="1">
    <citation type="submission" date="2018-06" db="EMBL/GenBank/DDBJ databases">
        <authorList>
            <person name="Zhirakovskaya E."/>
        </authorList>
    </citation>
    <scope>NUCLEOTIDE SEQUENCE</scope>
</reference>
<dbReference type="SUPFAM" id="SSF50249">
    <property type="entry name" value="Nucleic acid-binding proteins"/>
    <property type="match status" value="4"/>
</dbReference>
<dbReference type="InterPro" id="IPR011805">
    <property type="entry name" value="RNase_R"/>
</dbReference>
<dbReference type="InterPro" id="IPR011129">
    <property type="entry name" value="CSD"/>
</dbReference>
<dbReference type="InterPro" id="IPR001900">
    <property type="entry name" value="RNase_II/R"/>
</dbReference>
<evidence type="ECO:0000256" key="8">
    <source>
        <dbReference type="ARBA" id="ARBA00022884"/>
    </source>
</evidence>
<dbReference type="InterPro" id="IPR022966">
    <property type="entry name" value="RNase_II/R_CS"/>
</dbReference>
<dbReference type="InterPro" id="IPR003029">
    <property type="entry name" value="S1_domain"/>
</dbReference>
<dbReference type="Pfam" id="PF00773">
    <property type="entry name" value="RNB"/>
    <property type="match status" value="1"/>
</dbReference>
<dbReference type="PROSITE" id="PS50126">
    <property type="entry name" value="S1"/>
    <property type="match status" value="1"/>
</dbReference>
<keyword evidence="8" id="KW-0694">RNA-binding</keyword>
<comment type="catalytic activity">
    <reaction evidence="1">
        <text>Exonucleolytic cleavage in the 3'- to 5'-direction to yield nucleoside 5'-phosphates.</text>
        <dbReference type="EC" id="3.1.13.1"/>
    </reaction>
</comment>
<dbReference type="InterPro" id="IPR050180">
    <property type="entry name" value="RNR_Ribonuclease"/>
</dbReference>
<proteinExistence type="inferred from homology"/>
<dbReference type="CDD" id="cd04471">
    <property type="entry name" value="S1_RNase_R"/>
    <property type="match status" value="1"/>
</dbReference>
<keyword evidence="4" id="KW-0963">Cytoplasm</keyword>
<feature type="region of interest" description="Disordered" evidence="9">
    <location>
        <begin position="1"/>
        <end position="25"/>
    </location>
</feature>
<evidence type="ECO:0000256" key="6">
    <source>
        <dbReference type="ARBA" id="ARBA00022801"/>
    </source>
</evidence>
<evidence type="ECO:0000313" key="11">
    <source>
        <dbReference type="EMBL" id="VAW73374.1"/>
    </source>
</evidence>
<evidence type="ECO:0000256" key="4">
    <source>
        <dbReference type="ARBA" id="ARBA00022490"/>
    </source>
</evidence>
<evidence type="ECO:0000259" key="10">
    <source>
        <dbReference type="PROSITE" id="PS50126"/>
    </source>
</evidence>
<dbReference type="InterPro" id="IPR012340">
    <property type="entry name" value="NA-bd_OB-fold"/>
</dbReference>
<feature type="compositionally biased region" description="Basic residues" evidence="9">
    <location>
        <begin position="740"/>
        <end position="753"/>
    </location>
</feature>
<keyword evidence="7" id="KW-0269">Exonuclease</keyword>
<dbReference type="SMART" id="SM00955">
    <property type="entry name" value="RNB"/>
    <property type="match status" value="1"/>
</dbReference>
<dbReference type="NCBIfam" id="TIGR00358">
    <property type="entry name" value="3_prime_RNase"/>
    <property type="match status" value="1"/>
</dbReference>
<dbReference type="GO" id="GO:0006402">
    <property type="term" value="P:mRNA catabolic process"/>
    <property type="evidence" value="ECO:0007669"/>
    <property type="project" value="TreeGrafter"/>
</dbReference>
<name>A0A3B0YWS8_9ZZZZ</name>
<dbReference type="EMBL" id="UOFL01000043">
    <property type="protein sequence ID" value="VAW73374.1"/>
    <property type="molecule type" value="Genomic_DNA"/>
</dbReference>
<evidence type="ECO:0000256" key="7">
    <source>
        <dbReference type="ARBA" id="ARBA00022839"/>
    </source>
</evidence>
<dbReference type="Gene3D" id="2.40.50.140">
    <property type="entry name" value="Nucleic acid-binding proteins"/>
    <property type="match status" value="2"/>
</dbReference>
<dbReference type="GO" id="GO:0008859">
    <property type="term" value="F:exoribonuclease II activity"/>
    <property type="evidence" value="ECO:0007669"/>
    <property type="project" value="UniProtKB-EC"/>
</dbReference>
<feature type="compositionally biased region" description="Polar residues" evidence="9">
    <location>
        <begin position="14"/>
        <end position="24"/>
    </location>
</feature>
<evidence type="ECO:0000256" key="3">
    <source>
        <dbReference type="ARBA" id="ARBA00012163"/>
    </source>
</evidence>
<dbReference type="Pfam" id="PF17876">
    <property type="entry name" value="CSD2"/>
    <property type="match status" value="1"/>
</dbReference>
<dbReference type="InterPro" id="IPR040476">
    <property type="entry name" value="CSD2"/>
</dbReference>